<dbReference type="InterPro" id="IPR039298">
    <property type="entry name" value="ACOT13"/>
</dbReference>
<accession>A0ABW3GRD4</accession>
<evidence type="ECO:0000256" key="2">
    <source>
        <dbReference type="ARBA" id="ARBA00022801"/>
    </source>
</evidence>
<feature type="domain" description="Thioesterase" evidence="3">
    <location>
        <begin position="53"/>
        <end position="124"/>
    </location>
</feature>
<dbReference type="PANTHER" id="PTHR21660:SF1">
    <property type="entry name" value="ACYL-COENZYME A THIOESTERASE 13"/>
    <property type="match status" value="1"/>
</dbReference>
<dbReference type="Gene3D" id="3.10.129.10">
    <property type="entry name" value="Hotdog Thioesterase"/>
    <property type="match status" value="1"/>
</dbReference>
<dbReference type="InterPro" id="IPR006683">
    <property type="entry name" value="Thioestr_dom"/>
</dbReference>
<dbReference type="NCBIfam" id="TIGR00369">
    <property type="entry name" value="unchar_dom_1"/>
    <property type="match status" value="1"/>
</dbReference>
<organism evidence="4 5">
    <name type="scientific">Psychroflexus salinarum</name>
    <dbReference type="NCBI Taxonomy" id="546024"/>
    <lineage>
        <taxon>Bacteria</taxon>
        <taxon>Pseudomonadati</taxon>
        <taxon>Bacteroidota</taxon>
        <taxon>Flavobacteriia</taxon>
        <taxon>Flavobacteriales</taxon>
        <taxon>Flavobacteriaceae</taxon>
        <taxon>Psychroflexus</taxon>
    </lineage>
</organism>
<name>A0ABW3GRD4_9FLAO</name>
<evidence type="ECO:0000313" key="5">
    <source>
        <dbReference type="Proteomes" id="UP001597049"/>
    </source>
</evidence>
<reference evidence="5" key="1">
    <citation type="journal article" date="2019" name="Int. J. Syst. Evol. Microbiol.">
        <title>The Global Catalogue of Microorganisms (GCM) 10K type strain sequencing project: providing services to taxonomists for standard genome sequencing and annotation.</title>
        <authorList>
            <consortium name="The Broad Institute Genomics Platform"/>
            <consortium name="The Broad Institute Genome Sequencing Center for Infectious Disease"/>
            <person name="Wu L."/>
            <person name="Ma J."/>
        </authorList>
    </citation>
    <scope>NUCLEOTIDE SEQUENCE [LARGE SCALE GENOMIC DNA]</scope>
    <source>
        <strain evidence="5">CCUG 56752</strain>
    </source>
</reference>
<sequence length="146" mass="16491">MDLNDDFVKKMIEEVIPIHKFLGLELLHIEKDFVKVKVPFRPEVVGDIRSNRWHGGIITTVMDSVGGIVGGTHLSSIKDKMATIDIRVDFLSPAYAKPIIVEGRTLRLGSRIFVASMKCYLEDDPEHELVAEGRAVYNFIRLNQKA</sequence>
<dbReference type="Proteomes" id="UP001597049">
    <property type="component" value="Unassembled WGS sequence"/>
</dbReference>
<evidence type="ECO:0000313" key="4">
    <source>
        <dbReference type="EMBL" id="MFD0933189.1"/>
    </source>
</evidence>
<gene>
    <name evidence="4" type="ORF">ACFQ0R_11335</name>
</gene>
<comment type="similarity">
    <text evidence="1">Belongs to the thioesterase PaaI family.</text>
</comment>
<dbReference type="PANTHER" id="PTHR21660">
    <property type="entry name" value="THIOESTERASE SUPERFAMILY MEMBER-RELATED"/>
    <property type="match status" value="1"/>
</dbReference>
<dbReference type="InterPro" id="IPR029069">
    <property type="entry name" value="HotDog_dom_sf"/>
</dbReference>
<keyword evidence="5" id="KW-1185">Reference proteome</keyword>
<dbReference type="SUPFAM" id="SSF54637">
    <property type="entry name" value="Thioesterase/thiol ester dehydrase-isomerase"/>
    <property type="match status" value="1"/>
</dbReference>
<dbReference type="RefSeq" id="WP_379658493.1">
    <property type="nucleotide sequence ID" value="NZ_JBHTIV010000013.1"/>
</dbReference>
<dbReference type="Pfam" id="PF03061">
    <property type="entry name" value="4HBT"/>
    <property type="match status" value="1"/>
</dbReference>
<evidence type="ECO:0000256" key="1">
    <source>
        <dbReference type="ARBA" id="ARBA00008324"/>
    </source>
</evidence>
<protein>
    <submittedName>
        <fullName evidence="4">Hotdog fold thioesterase</fullName>
    </submittedName>
</protein>
<comment type="caution">
    <text evidence="4">The sequence shown here is derived from an EMBL/GenBank/DDBJ whole genome shotgun (WGS) entry which is preliminary data.</text>
</comment>
<dbReference type="EMBL" id="JBHTIV010000013">
    <property type="protein sequence ID" value="MFD0933189.1"/>
    <property type="molecule type" value="Genomic_DNA"/>
</dbReference>
<proteinExistence type="inferred from homology"/>
<dbReference type="CDD" id="cd03443">
    <property type="entry name" value="PaaI_thioesterase"/>
    <property type="match status" value="1"/>
</dbReference>
<dbReference type="InterPro" id="IPR003736">
    <property type="entry name" value="PAAI_dom"/>
</dbReference>
<keyword evidence="2" id="KW-0378">Hydrolase</keyword>
<evidence type="ECO:0000259" key="3">
    <source>
        <dbReference type="Pfam" id="PF03061"/>
    </source>
</evidence>